<sequence>MEAGAQLLDFPQIMRGFGLFILDWVTLYIVSVFIQVYFTLLVSSGVKLTCGKFKAVTTRRTAPSLSARDQHFARAQIKNMTPVRLGMKGKRGILHDPQPSLLLLRHVNRRVVDSPTLRVLDHGPPPSKPPRTISCHRIFPLATTKTPHFF</sequence>
<reference evidence="2" key="1">
    <citation type="journal article" date="2023" name="Mol. Phylogenet. Evol.">
        <title>Genome-scale phylogeny and comparative genomics of the fungal order Sordariales.</title>
        <authorList>
            <person name="Hensen N."/>
            <person name="Bonometti L."/>
            <person name="Westerberg I."/>
            <person name="Brannstrom I.O."/>
            <person name="Guillou S."/>
            <person name="Cros-Aarteil S."/>
            <person name="Calhoun S."/>
            <person name="Haridas S."/>
            <person name="Kuo A."/>
            <person name="Mondo S."/>
            <person name="Pangilinan J."/>
            <person name="Riley R."/>
            <person name="LaButti K."/>
            <person name="Andreopoulos B."/>
            <person name="Lipzen A."/>
            <person name="Chen C."/>
            <person name="Yan M."/>
            <person name="Daum C."/>
            <person name="Ng V."/>
            <person name="Clum A."/>
            <person name="Steindorff A."/>
            <person name="Ohm R.A."/>
            <person name="Martin F."/>
            <person name="Silar P."/>
            <person name="Natvig D.O."/>
            <person name="Lalanne C."/>
            <person name="Gautier V."/>
            <person name="Ament-Velasquez S.L."/>
            <person name="Kruys A."/>
            <person name="Hutchinson M.I."/>
            <person name="Powell A.J."/>
            <person name="Barry K."/>
            <person name="Miller A.N."/>
            <person name="Grigoriev I.V."/>
            <person name="Debuchy R."/>
            <person name="Gladieux P."/>
            <person name="Hiltunen Thoren M."/>
            <person name="Johannesson H."/>
        </authorList>
    </citation>
    <scope>NUCLEOTIDE SEQUENCE</scope>
    <source>
        <strain evidence="2">FGSC 1904</strain>
    </source>
</reference>
<name>A0AAE0PMP1_SORBR</name>
<keyword evidence="1" id="KW-0812">Transmembrane</keyword>
<proteinExistence type="predicted"/>
<reference evidence="2" key="2">
    <citation type="submission" date="2023-07" db="EMBL/GenBank/DDBJ databases">
        <authorList>
            <consortium name="Lawrence Berkeley National Laboratory"/>
            <person name="Haridas S."/>
            <person name="Hensen N."/>
            <person name="Bonometti L."/>
            <person name="Westerberg I."/>
            <person name="Brannstrom I.O."/>
            <person name="Guillou S."/>
            <person name="Cros-Aarteil S."/>
            <person name="Calhoun S."/>
            <person name="Kuo A."/>
            <person name="Mondo S."/>
            <person name="Pangilinan J."/>
            <person name="Riley R."/>
            <person name="LaButti K."/>
            <person name="Andreopoulos B."/>
            <person name="Lipzen A."/>
            <person name="Chen C."/>
            <person name="Yanf M."/>
            <person name="Daum C."/>
            <person name="Ng V."/>
            <person name="Clum A."/>
            <person name="Steindorff A."/>
            <person name="Ohm R."/>
            <person name="Martin F."/>
            <person name="Silar P."/>
            <person name="Natvig D."/>
            <person name="Lalanne C."/>
            <person name="Gautier V."/>
            <person name="Ament-velasquez S.L."/>
            <person name="Kruys A."/>
            <person name="Hutchinson M.I."/>
            <person name="Powell A.J."/>
            <person name="Barry K."/>
            <person name="Miller A.N."/>
            <person name="Grigoriev I.V."/>
            <person name="Debuchy R."/>
            <person name="Gladieux P."/>
            <person name="Thoren M.H."/>
            <person name="Johannesson H."/>
        </authorList>
    </citation>
    <scope>NUCLEOTIDE SEQUENCE</scope>
    <source>
        <strain evidence="2">FGSC 1904</strain>
    </source>
</reference>
<comment type="caution">
    <text evidence="2">The sequence shown here is derived from an EMBL/GenBank/DDBJ whole genome shotgun (WGS) entry which is preliminary data.</text>
</comment>
<keyword evidence="3" id="KW-1185">Reference proteome</keyword>
<keyword evidence="1" id="KW-0472">Membrane</keyword>
<dbReference type="Proteomes" id="UP001281003">
    <property type="component" value="Unassembled WGS sequence"/>
</dbReference>
<gene>
    <name evidence="2" type="ORF">B0T20DRAFT_8757</name>
</gene>
<dbReference type="EMBL" id="JAUTDP010000001">
    <property type="protein sequence ID" value="KAK3402838.1"/>
    <property type="molecule type" value="Genomic_DNA"/>
</dbReference>
<evidence type="ECO:0000256" key="1">
    <source>
        <dbReference type="SAM" id="Phobius"/>
    </source>
</evidence>
<feature type="transmembrane region" description="Helical" evidence="1">
    <location>
        <begin position="17"/>
        <end position="42"/>
    </location>
</feature>
<evidence type="ECO:0000313" key="3">
    <source>
        <dbReference type="Proteomes" id="UP001281003"/>
    </source>
</evidence>
<dbReference type="AlphaFoldDB" id="A0AAE0PMP1"/>
<protein>
    <submittedName>
        <fullName evidence="2">Uncharacterized protein</fullName>
    </submittedName>
</protein>
<evidence type="ECO:0000313" key="2">
    <source>
        <dbReference type="EMBL" id="KAK3402838.1"/>
    </source>
</evidence>
<keyword evidence="1" id="KW-1133">Transmembrane helix</keyword>
<organism evidence="2 3">
    <name type="scientific">Sordaria brevicollis</name>
    <dbReference type="NCBI Taxonomy" id="83679"/>
    <lineage>
        <taxon>Eukaryota</taxon>
        <taxon>Fungi</taxon>
        <taxon>Dikarya</taxon>
        <taxon>Ascomycota</taxon>
        <taxon>Pezizomycotina</taxon>
        <taxon>Sordariomycetes</taxon>
        <taxon>Sordariomycetidae</taxon>
        <taxon>Sordariales</taxon>
        <taxon>Sordariaceae</taxon>
        <taxon>Sordaria</taxon>
    </lineage>
</organism>
<accession>A0AAE0PMP1</accession>